<dbReference type="GO" id="GO:0001522">
    <property type="term" value="P:pseudouridine synthesis"/>
    <property type="evidence" value="ECO:0007669"/>
    <property type="project" value="InterPro"/>
</dbReference>
<feature type="domain" description="Pseudouridine synthase I TruA alpha/beta" evidence="1">
    <location>
        <begin position="52"/>
        <end position="120"/>
    </location>
</feature>
<dbReference type="EMBL" id="JABSTU010000001">
    <property type="protein sequence ID" value="KAH8042706.1"/>
    <property type="molecule type" value="Genomic_DNA"/>
</dbReference>
<dbReference type="Pfam" id="PF01416">
    <property type="entry name" value="PseudoU_synth_1"/>
    <property type="match status" value="1"/>
</dbReference>
<keyword evidence="3" id="KW-1185">Reference proteome</keyword>
<evidence type="ECO:0000313" key="2">
    <source>
        <dbReference type="EMBL" id="KAH8042706.1"/>
    </source>
</evidence>
<dbReference type="Proteomes" id="UP000821866">
    <property type="component" value="Chromosome 1"/>
</dbReference>
<sequence>MWRSYRYRVAVVKALQSDEPIRVGGIRAWLPLAELNRCHIVPPLDFDLVHEAMELLSGEHDFRSFKGVSHTPEENERSTVRDVTDFRLRPAAPLDCDDPLYEKVQLWEFHIRSKSFLYRQAAYSERTKTLGEPSTLGLRLVHYGMPTLSGVLCSPCYFIVASGVLPLEVDLRLLLVLGLLLDLDPKRRSFQAPSLDLDLDLDLDVG</sequence>
<organism evidence="2 3">
    <name type="scientific">Rhipicephalus microplus</name>
    <name type="common">Cattle tick</name>
    <name type="synonym">Boophilus microplus</name>
    <dbReference type="NCBI Taxonomy" id="6941"/>
    <lineage>
        <taxon>Eukaryota</taxon>
        <taxon>Metazoa</taxon>
        <taxon>Ecdysozoa</taxon>
        <taxon>Arthropoda</taxon>
        <taxon>Chelicerata</taxon>
        <taxon>Arachnida</taxon>
        <taxon>Acari</taxon>
        <taxon>Parasitiformes</taxon>
        <taxon>Ixodida</taxon>
        <taxon>Ixodoidea</taxon>
        <taxon>Ixodidae</taxon>
        <taxon>Rhipicephalinae</taxon>
        <taxon>Rhipicephalus</taxon>
        <taxon>Boophilus</taxon>
    </lineage>
</organism>
<evidence type="ECO:0000313" key="3">
    <source>
        <dbReference type="Proteomes" id="UP000821866"/>
    </source>
</evidence>
<reference evidence="2" key="1">
    <citation type="journal article" date="2020" name="Cell">
        <title>Large-Scale Comparative Analyses of Tick Genomes Elucidate Their Genetic Diversity and Vector Capacities.</title>
        <authorList>
            <consortium name="Tick Genome and Microbiome Consortium (TIGMIC)"/>
            <person name="Jia N."/>
            <person name="Wang J."/>
            <person name="Shi W."/>
            <person name="Du L."/>
            <person name="Sun Y."/>
            <person name="Zhan W."/>
            <person name="Jiang J.F."/>
            <person name="Wang Q."/>
            <person name="Zhang B."/>
            <person name="Ji P."/>
            <person name="Bell-Sakyi L."/>
            <person name="Cui X.M."/>
            <person name="Yuan T.T."/>
            <person name="Jiang B.G."/>
            <person name="Yang W.F."/>
            <person name="Lam T.T."/>
            <person name="Chang Q.C."/>
            <person name="Ding S.J."/>
            <person name="Wang X.J."/>
            <person name="Zhu J.G."/>
            <person name="Ruan X.D."/>
            <person name="Zhao L."/>
            <person name="Wei J.T."/>
            <person name="Ye R.Z."/>
            <person name="Que T.C."/>
            <person name="Du C.H."/>
            <person name="Zhou Y.H."/>
            <person name="Cheng J.X."/>
            <person name="Dai P.F."/>
            <person name="Guo W.B."/>
            <person name="Han X.H."/>
            <person name="Huang E.J."/>
            <person name="Li L.F."/>
            <person name="Wei W."/>
            <person name="Gao Y.C."/>
            <person name="Liu J.Z."/>
            <person name="Shao H.Z."/>
            <person name="Wang X."/>
            <person name="Wang C.C."/>
            <person name="Yang T.C."/>
            <person name="Huo Q.B."/>
            <person name="Li W."/>
            <person name="Chen H.Y."/>
            <person name="Chen S.E."/>
            <person name="Zhou L.G."/>
            <person name="Ni X.B."/>
            <person name="Tian J.H."/>
            <person name="Sheng Y."/>
            <person name="Liu T."/>
            <person name="Pan Y.S."/>
            <person name="Xia L.Y."/>
            <person name="Li J."/>
            <person name="Zhao F."/>
            <person name="Cao W.C."/>
        </authorList>
    </citation>
    <scope>NUCLEOTIDE SEQUENCE</scope>
    <source>
        <strain evidence="2">Rmic-2018</strain>
    </source>
</reference>
<dbReference type="SUPFAM" id="SSF55120">
    <property type="entry name" value="Pseudouridine synthase"/>
    <property type="match status" value="1"/>
</dbReference>
<protein>
    <recommendedName>
        <fullName evidence="1">Pseudouridine synthase I TruA alpha/beta domain-containing protein</fullName>
    </recommendedName>
</protein>
<dbReference type="InterPro" id="IPR020097">
    <property type="entry name" value="PsdUridine_synth_TruA_a/b_dom"/>
</dbReference>
<reference evidence="2" key="2">
    <citation type="submission" date="2021-09" db="EMBL/GenBank/DDBJ databases">
        <authorList>
            <person name="Jia N."/>
            <person name="Wang J."/>
            <person name="Shi W."/>
            <person name="Du L."/>
            <person name="Sun Y."/>
            <person name="Zhan W."/>
            <person name="Jiang J."/>
            <person name="Wang Q."/>
            <person name="Zhang B."/>
            <person name="Ji P."/>
            <person name="Sakyi L.B."/>
            <person name="Cui X."/>
            <person name="Yuan T."/>
            <person name="Jiang B."/>
            <person name="Yang W."/>
            <person name="Lam T.T.-Y."/>
            <person name="Chang Q."/>
            <person name="Ding S."/>
            <person name="Wang X."/>
            <person name="Zhu J."/>
            <person name="Ruan X."/>
            <person name="Zhao L."/>
            <person name="Wei J."/>
            <person name="Que T."/>
            <person name="Du C."/>
            <person name="Cheng J."/>
            <person name="Dai P."/>
            <person name="Han X."/>
            <person name="Huang E."/>
            <person name="Gao Y."/>
            <person name="Liu J."/>
            <person name="Shao H."/>
            <person name="Ye R."/>
            <person name="Li L."/>
            <person name="Wei W."/>
            <person name="Wang X."/>
            <person name="Wang C."/>
            <person name="Huo Q."/>
            <person name="Li W."/>
            <person name="Guo W."/>
            <person name="Chen H."/>
            <person name="Chen S."/>
            <person name="Zhou L."/>
            <person name="Zhou L."/>
            <person name="Ni X."/>
            <person name="Tian J."/>
            <person name="Zhou Y."/>
            <person name="Sheng Y."/>
            <person name="Liu T."/>
            <person name="Pan Y."/>
            <person name="Xia L."/>
            <person name="Li J."/>
            <person name="Zhao F."/>
            <person name="Cao W."/>
        </authorList>
    </citation>
    <scope>NUCLEOTIDE SEQUENCE</scope>
    <source>
        <strain evidence="2">Rmic-2018</strain>
        <tissue evidence="2">Larvae</tissue>
    </source>
</reference>
<dbReference type="GO" id="GO:0003723">
    <property type="term" value="F:RNA binding"/>
    <property type="evidence" value="ECO:0007669"/>
    <property type="project" value="InterPro"/>
</dbReference>
<dbReference type="VEuPathDB" id="VectorBase:LOC119168092"/>
<comment type="caution">
    <text evidence="2">The sequence shown here is derived from an EMBL/GenBank/DDBJ whole genome shotgun (WGS) entry which is preliminary data.</text>
</comment>
<gene>
    <name evidence="2" type="ORF">HPB51_025538</name>
</gene>
<proteinExistence type="predicted"/>
<dbReference type="GO" id="GO:0009982">
    <property type="term" value="F:pseudouridine synthase activity"/>
    <property type="evidence" value="ECO:0007669"/>
    <property type="project" value="InterPro"/>
</dbReference>
<name>A0A9J6F6G8_RHIMP</name>
<accession>A0A9J6F6G8</accession>
<evidence type="ECO:0000259" key="1">
    <source>
        <dbReference type="Pfam" id="PF01416"/>
    </source>
</evidence>
<dbReference type="InterPro" id="IPR020095">
    <property type="entry name" value="PsdUridine_synth_TruA_C"/>
</dbReference>
<dbReference type="Gene3D" id="3.30.70.660">
    <property type="entry name" value="Pseudouridine synthase I, catalytic domain, C-terminal subdomain"/>
    <property type="match status" value="1"/>
</dbReference>
<dbReference type="InterPro" id="IPR020103">
    <property type="entry name" value="PsdUridine_synth_cat_dom_sf"/>
</dbReference>
<dbReference type="AlphaFoldDB" id="A0A9J6F6G8"/>